<comment type="caution">
    <text evidence="2">The sequence shown here is derived from an EMBL/GenBank/DDBJ whole genome shotgun (WGS) entry which is preliminary data.</text>
</comment>
<dbReference type="AlphaFoldDB" id="A0AA39GNC8"/>
<sequence>MSELPIHRRPEDVDAEDGGDGLPSFEIGLFDVEHPDENFRTQNNPHDPYQRTNVVQRQGAFTVKCRCVDVIHGRWEAGSPERASLIVLKFDFSPCTPGRRIKHAEMEFRFKSSRGPSSRDQLEVAAIAPDGHISLVPTTRSEEHMRGVEGTAGGGALGLQLSGTVKWERKNTQETSAATVVSGSTFSNPEWLSKENCVAWNAFENGRTKTGIPAMLQVGILVKRPKDDDDEFQCAVKLKTSADFKTQWGEVFKKHQGDDELIFKPSLPPTNKLMKYDAENLGRFDVALVGEVNMTTVREDAIKTQRG</sequence>
<keyword evidence="3" id="KW-1185">Reference proteome</keyword>
<reference evidence="2" key="1">
    <citation type="submission" date="2022-10" db="EMBL/GenBank/DDBJ databases">
        <title>Determination and structural analysis of whole genome sequence of Sarocladium strictum F4-1.</title>
        <authorList>
            <person name="Hu L."/>
            <person name="Jiang Y."/>
        </authorList>
    </citation>
    <scope>NUCLEOTIDE SEQUENCE</scope>
    <source>
        <strain evidence="2">F4-1</strain>
    </source>
</reference>
<gene>
    <name evidence="2" type="ORF">NLU13_0054</name>
</gene>
<protein>
    <submittedName>
        <fullName evidence="2">Uncharacterized protein</fullName>
    </submittedName>
</protein>
<dbReference type="Proteomes" id="UP001175261">
    <property type="component" value="Unassembled WGS sequence"/>
</dbReference>
<evidence type="ECO:0000313" key="2">
    <source>
        <dbReference type="EMBL" id="KAK0390550.1"/>
    </source>
</evidence>
<dbReference type="EMBL" id="JAPDFR010000001">
    <property type="protein sequence ID" value="KAK0390550.1"/>
    <property type="molecule type" value="Genomic_DNA"/>
</dbReference>
<accession>A0AA39GNC8</accession>
<evidence type="ECO:0000313" key="3">
    <source>
        <dbReference type="Proteomes" id="UP001175261"/>
    </source>
</evidence>
<feature type="compositionally biased region" description="Basic and acidic residues" evidence="1">
    <location>
        <begin position="1"/>
        <end position="12"/>
    </location>
</feature>
<proteinExistence type="predicted"/>
<feature type="region of interest" description="Disordered" evidence="1">
    <location>
        <begin position="1"/>
        <end position="20"/>
    </location>
</feature>
<name>A0AA39GNC8_SARSR</name>
<evidence type="ECO:0000256" key="1">
    <source>
        <dbReference type="SAM" id="MobiDB-lite"/>
    </source>
</evidence>
<organism evidence="2 3">
    <name type="scientific">Sarocladium strictum</name>
    <name type="common">Black bundle disease fungus</name>
    <name type="synonym">Acremonium strictum</name>
    <dbReference type="NCBI Taxonomy" id="5046"/>
    <lineage>
        <taxon>Eukaryota</taxon>
        <taxon>Fungi</taxon>
        <taxon>Dikarya</taxon>
        <taxon>Ascomycota</taxon>
        <taxon>Pezizomycotina</taxon>
        <taxon>Sordariomycetes</taxon>
        <taxon>Hypocreomycetidae</taxon>
        <taxon>Hypocreales</taxon>
        <taxon>Sarocladiaceae</taxon>
        <taxon>Sarocladium</taxon>
    </lineage>
</organism>